<proteinExistence type="predicted"/>
<protein>
    <submittedName>
        <fullName evidence="2">Mitochondrial enolase superfamily member 1</fullName>
    </submittedName>
</protein>
<dbReference type="Proteomes" id="UP001623348">
    <property type="component" value="Unassembled WGS sequence"/>
</dbReference>
<evidence type="ECO:0000313" key="2">
    <source>
        <dbReference type="EMBL" id="GAB0184102.1"/>
    </source>
</evidence>
<feature type="domain" description="Reverse transcriptase" evidence="1">
    <location>
        <begin position="175"/>
        <end position="439"/>
    </location>
</feature>
<dbReference type="PANTHER" id="PTHR33332">
    <property type="entry name" value="REVERSE TRANSCRIPTASE DOMAIN-CONTAINING PROTEIN"/>
    <property type="match status" value="1"/>
</dbReference>
<accession>A0ABC9WIH7</accession>
<dbReference type="Pfam" id="PF00078">
    <property type="entry name" value="RVT_1"/>
    <property type="match status" value="1"/>
</dbReference>
<comment type="caution">
    <text evidence="2">The sequence shown here is derived from an EMBL/GenBank/DDBJ whole genome shotgun (WGS) entry which is preliminary data.</text>
</comment>
<dbReference type="InterPro" id="IPR043502">
    <property type="entry name" value="DNA/RNA_pol_sf"/>
</dbReference>
<gene>
    <name evidence="2" type="ORF">GRJ2_000875500</name>
</gene>
<dbReference type="SUPFAM" id="SSF56672">
    <property type="entry name" value="DNA/RNA polymerases"/>
    <property type="match status" value="1"/>
</dbReference>
<dbReference type="PROSITE" id="PS50878">
    <property type="entry name" value="RT_POL"/>
    <property type="match status" value="1"/>
</dbReference>
<organism evidence="2 3">
    <name type="scientific">Grus japonensis</name>
    <name type="common">Japanese crane</name>
    <name type="synonym">Red-crowned crane</name>
    <dbReference type="NCBI Taxonomy" id="30415"/>
    <lineage>
        <taxon>Eukaryota</taxon>
        <taxon>Metazoa</taxon>
        <taxon>Chordata</taxon>
        <taxon>Craniata</taxon>
        <taxon>Vertebrata</taxon>
        <taxon>Euteleostomi</taxon>
        <taxon>Archelosauria</taxon>
        <taxon>Archosauria</taxon>
        <taxon>Dinosauria</taxon>
        <taxon>Saurischia</taxon>
        <taxon>Theropoda</taxon>
        <taxon>Coelurosauria</taxon>
        <taxon>Aves</taxon>
        <taxon>Neognathae</taxon>
        <taxon>Neoaves</taxon>
        <taxon>Gruiformes</taxon>
        <taxon>Gruidae</taxon>
        <taxon>Grus</taxon>
    </lineage>
</organism>
<keyword evidence="3" id="KW-1185">Reference proteome</keyword>
<sequence length="630" mass="72276">MNKLLLGKVKHKKEAYRGWKQGQVAWEEYRETVRAAREQVRKAKALTEISLARDVKDNKKSFYRYVSDKRRMRENVGPLQNETGDLVTQDMRKAEVLSDFFASVFTGKCLSHTAQVTEGRDWENAEPPTVGEDQVREYLRNLKVHKSMGPDELHPRVLRELADEVARPLAIIFEKSWQSSEVPADWKRGNITPIFKKGKKEDPGNYRLVSLTSMPGKIMEQTLLETMLRHMENKEVTGDSQHGFMRGKSCLTNLVAFYDGVTALVDKGRATDVKCLEQVQADDTVPHDILVSKLERHGCDGCTTRWIRNWLDGHTQRVVVNSSMSKWRMVTSGVPQGSVLGLALFNIFVGDMDSGIECTLSKFADDTKLCGVVDTLEGRDAIQRDLDRLERWACVNRMKFNKAKCKVLHVGRYNPKHDYRLGGEWIESSPEEKDLGVLIDEKLNMSRQCALAAQKANRVLGCIKRSVTSRSREVILPLYSALVRSPLEYCVQLWGPQYRRDIELLERVQRRATKLIGGLEHLSYEDRLRELGLFSLVKRRLQGDLIAAFQYLKGAYRKDGEGVFIRECSDRTRGNGFKLKEGRFRLDVRKKFFTVRVVRYWNRLPTREVVDAPSLEVFKTRLDEALGNVV</sequence>
<name>A0ABC9WIH7_GRUJA</name>
<dbReference type="InterPro" id="IPR000477">
    <property type="entry name" value="RT_dom"/>
</dbReference>
<evidence type="ECO:0000313" key="3">
    <source>
        <dbReference type="Proteomes" id="UP001623348"/>
    </source>
</evidence>
<dbReference type="CDD" id="cd01650">
    <property type="entry name" value="RT_nLTR_like"/>
    <property type="match status" value="1"/>
</dbReference>
<reference evidence="2 3" key="1">
    <citation type="submission" date="2024-06" db="EMBL/GenBank/DDBJ databases">
        <title>The draft genome of Grus japonensis, version 3.</title>
        <authorList>
            <person name="Nabeshima K."/>
            <person name="Suzuki S."/>
            <person name="Onuma M."/>
        </authorList>
    </citation>
    <scope>NUCLEOTIDE SEQUENCE [LARGE SCALE GENOMIC DNA]</scope>
    <source>
        <strain evidence="2 3">451A</strain>
    </source>
</reference>
<dbReference type="EMBL" id="BAAFJT010000002">
    <property type="protein sequence ID" value="GAB0184102.1"/>
    <property type="molecule type" value="Genomic_DNA"/>
</dbReference>
<evidence type="ECO:0000259" key="1">
    <source>
        <dbReference type="PROSITE" id="PS50878"/>
    </source>
</evidence>
<dbReference type="AlphaFoldDB" id="A0ABC9WIH7"/>